<evidence type="ECO:0000313" key="2">
    <source>
        <dbReference type="EMBL" id="KAF5837809.1"/>
    </source>
</evidence>
<dbReference type="EMBL" id="MU069602">
    <property type="protein sequence ID" value="KAF5837809.1"/>
    <property type="molecule type" value="Genomic_DNA"/>
</dbReference>
<accession>A0ABQ7GT78</accession>
<dbReference type="Proteomes" id="UP000815325">
    <property type="component" value="Unassembled WGS sequence"/>
</dbReference>
<keyword evidence="3" id="KW-1185">Reference proteome</keyword>
<sequence length="102" mass="11377">MTKTSMKRTRIPTPRKERVEGVEGVLQRSEGRLPTTCECLLSSAQDVRKNQHVWQRSGGVLLDVHEQPCPGSFQVVRRSTSRRLAIMASCCSVSHGLILMVS</sequence>
<evidence type="ECO:0000313" key="3">
    <source>
        <dbReference type="Proteomes" id="UP000815325"/>
    </source>
</evidence>
<reference evidence="2" key="1">
    <citation type="submission" date="2017-08" db="EMBL/GenBank/DDBJ databases">
        <authorList>
            <person name="Polle J.E."/>
            <person name="Barry K."/>
            <person name="Cushman J."/>
            <person name="Schmutz J."/>
            <person name="Tran D."/>
            <person name="Hathwaick L.T."/>
            <person name="Yim W.C."/>
            <person name="Jenkins J."/>
            <person name="Mckie-Krisberg Z.M."/>
            <person name="Prochnik S."/>
            <person name="Lindquist E."/>
            <person name="Dockter R.B."/>
            <person name="Adam C."/>
            <person name="Molina H."/>
            <person name="Bunkerborg J."/>
            <person name="Jin E."/>
            <person name="Buchheim M."/>
            <person name="Magnuson J."/>
        </authorList>
    </citation>
    <scope>NUCLEOTIDE SEQUENCE</scope>
    <source>
        <strain evidence="2">CCAP 19/18</strain>
    </source>
</reference>
<proteinExistence type="predicted"/>
<gene>
    <name evidence="2" type="ORF">DUNSADRAFT_3825</name>
</gene>
<evidence type="ECO:0000256" key="1">
    <source>
        <dbReference type="SAM" id="MobiDB-lite"/>
    </source>
</evidence>
<evidence type="ECO:0008006" key="4">
    <source>
        <dbReference type="Google" id="ProtNLM"/>
    </source>
</evidence>
<feature type="region of interest" description="Disordered" evidence="1">
    <location>
        <begin position="1"/>
        <end position="24"/>
    </location>
</feature>
<name>A0ABQ7GT78_DUNSA</name>
<organism evidence="2 3">
    <name type="scientific">Dunaliella salina</name>
    <name type="common">Green alga</name>
    <name type="synonym">Protococcus salinus</name>
    <dbReference type="NCBI Taxonomy" id="3046"/>
    <lineage>
        <taxon>Eukaryota</taxon>
        <taxon>Viridiplantae</taxon>
        <taxon>Chlorophyta</taxon>
        <taxon>core chlorophytes</taxon>
        <taxon>Chlorophyceae</taxon>
        <taxon>CS clade</taxon>
        <taxon>Chlamydomonadales</taxon>
        <taxon>Dunaliellaceae</taxon>
        <taxon>Dunaliella</taxon>
    </lineage>
</organism>
<protein>
    <recommendedName>
        <fullName evidence="4">Encoded protein</fullName>
    </recommendedName>
</protein>
<feature type="compositionally biased region" description="Basic residues" evidence="1">
    <location>
        <begin position="1"/>
        <end position="10"/>
    </location>
</feature>
<comment type="caution">
    <text evidence="2">The sequence shown here is derived from an EMBL/GenBank/DDBJ whole genome shotgun (WGS) entry which is preliminary data.</text>
</comment>